<accession>A0ABV7CHR9</accession>
<dbReference type="SUPFAM" id="SSF53474">
    <property type="entry name" value="alpha/beta-Hydrolases"/>
    <property type="match status" value="1"/>
</dbReference>
<keyword evidence="4" id="KW-1185">Reference proteome</keyword>
<evidence type="ECO:0000256" key="1">
    <source>
        <dbReference type="ARBA" id="ARBA00007169"/>
    </source>
</evidence>
<proteinExistence type="inferred from homology"/>
<comment type="caution">
    <text evidence="3">The sequence shown here is derived from an EMBL/GenBank/DDBJ whole genome shotgun (WGS) entry which is preliminary data.</text>
</comment>
<reference evidence="4" key="1">
    <citation type="journal article" date="2019" name="Int. J. Syst. Evol. Microbiol.">
        <title>The Global Catalogue of Microorganisms (GCM) 10K type strain sequencing project: providing services to taxonomists for standard genome sequencing and annotation.</title>
        <authorList>
            <consortium name="The Broad Institute Genomics Platform"/>
            <consortium name="The Broad Institute Genome Sequencing Center for Infectious Disease"/>
            <person name="Wu L."/>
            <person name="Ma J."/>
        </authorList>
    </citation>
    <scope>NUCLEOTIDE SEQUENCE [LARGE SCALE GENOMIC DNA]</scope>
    <source>
        <strain evidence="4">KCTC 42730</strain>
    </source>
</reference>
<evidence type="ECO:0000259" key="2">
    <source>
        <dbReference type="Pfam" id="PF00975"/>
    </source>
</evidence>
<dbReference type="PANTHER" id="PTHR11487">
    <property type="entry name" value="THIOESTERASE"/>
    <property type="match status" value="1"/>
</dbReference>
<dbReference type="InterPro" id="IPR029058">
    <property type="entry name" value="AB_hydrolase_fold"/>
</dbReference>
<dbReference type="EMBL" id="JBHRSD010000011">
    <property type="protein sequence ID" value="MFC3032190.1"/>
    <property type="molecule type" value="Genomic_DNA"/>
</dbReference>
<dbReference type="InterPro" id="IPR012223">
    <property type="entry name" value="TEII"/>
</dbReference>
<dbReference type="RefSeq" id="WP_377122300.1">
    <property type="nucleotide sequence ID" value="NZ_JBHRSD010000011.1"/>
</dbReference>
<feature type="domain" description="Thioesterase" evidence="2">
    <location>
        <begin position="18"/>
        <end position="233"/>
    </location>
</feature>
<comment type="similarity">
    <text evidence="1">Belongs to the thioesterase family.</text>
</comment>
<dbReference type="Gene3D" id="3.40.50.1820">
    <property type="entry name" value="alpha/beta hydrolase"/>
    <property type="match status" value="1"/>
</dbReference>
<organism evidence="3 4">
    <name type="scientific">Pseudoalteromonas fenneropenaei</name>
    <dbReference type="NCBI Taxonomy" id="1737459"/>
    <lineage>
        <taxon>Bacteria</taxon>
        <taxon>Pseudomonadati</taxon>
        <taxon>Pseudomonadota</taxon>
        <taxon>Gammaproteobacteria</taxon>
        <taxon>Alteromonadales</taxon>
        <taxon>Pseudoalteromonadaceae</taxon>
        <taxon>Pseudoalteromonas</taxon>
    </lineage>
</organism>
<gene>
    <name evidence="3" type="ORF">ACFOEE_06640</name>
</gene>
<protein>
    <submittedName>
        <fullName evidence="3">Thioesterase II family protein</fullName>
    </submittedName>
</protein>
<sequence>MNRKLFCIPRANPNATIRLFCFPYAGGSSSIFTSWVNFVAPHIELVFVHLPGRGIRMMEEPHEFMEDVIAELLAEHSFISSKPFAFFGHSLGSRIAYELTQQLHYHRFPLPEMLFVSASRAPHISNHKKLLHNLPYDEFIAALKELNGTPREVLESEQLMNLLVPLLRADFKIAETYIAECRPLPINIHVFNGSEDDIPEENVAAWQHLSENPIARTDFASGHFFIHHYSSEMVNVINQSLESKKHALYDTSVM</sequence>
<dbReference type="Proteomes" id="UP001595453">
    <property type="component" value="Unassembled WGS sequence"/>
</dbReference>
<dbReference type="PANTHER" id="PTHR11487:SF0">
    <property type="entry name" value="S-ACYL FATTY ACID SYNTHASE THIOESTERASE, MEDIUM CHAIN"/>
    <property type="match status" value="1"/>
</dbReference>
<name>A0ABV7CHR9_9GAMM</name>
<dbReference type="Pfam" id="PF00975">
    <property type="entry name" value="Thioesterase"/>
    <property type="match status" value="1"/>
</dbReference>
<evidence type="ECO:0000313" key="3">
    <source>
        <dbReference type="EMBL" id="MFC3032190.1"/>
    </source>
</evidence>
<evidence type="ECO:0000313" key="4">
    <source>
        <dbReference type="Proteomes" id="UP001595453"/>
    </source>
</evidence>
<dbReference type="InterPro" id="IPR001031">
    <property type="entry name" value="Thioesterase"/>
</dbReference>